<evidence type="ECO:0000256" key="3">
    <source>
        <dbReference type="ARBA" id="ARBA00007005"/>
    </source>
</evidence>
<protein>
    <recommendedName>
        <fullName evidence="6">enoyl-CoA hydratase</fullName>
        <ecNumber evidence="6">4.2.1.17</ecNumber>
    </recommendedName>
</protein>
<dbReference type="FunFam" id="3.40.50.720:FF:000009">
    <property type="entry name" value="Fatty oxidation complex, alpha subunit"/>
    <property type="match status" value="1"/>
</dbReference>
<dbReference type="InterPro" id="IPR008927">
    <property type="entry name" value="6-PGluconate_DH-like_C_sf"/>
</dbReference>
<organism evidence="15 16">
    <name type="scientific">Halomarina halobia</name>
    <dbReference type="NCBI Taxonomy" id="3033386"/>
    <lineage>
        <taxon>Archaea</taxon>
        <taxon>Methanobacteriati</taxon>
        <taxon>Methanobacteriota</taxon>
        <taxon>Stenosarchaea group</taxon>
        <taxon>Halobacteria</taxon>
        <taxon>Halobacteriales</taxon>
        <taxon>Natronomonadaceae</taxon>
        <taxon>Halomarina</taxon>
    </lineage>
</organism>
<dbReference type="GO" id="GO:0003857">
    <property type="term" value="F:(3S)-3-hydroxyacyl-CoA dehydrogenase (NAD+) activity"/>
    <property type="evidence" value="ECO:0007669"/>
    <property type="project" value="UniProtKB-ARBA"/>
</dbReference>
<dbReference type="SUPFAM" id="SSF48179">
    <property type="entry name" value="6-phosphogluconate dehydrogenase C-terminal domain-like"/>
    <property type="match status" value="2"/>
</dbReference>
<comment type="similarity">
    <text evidence="3">In the central section; belongs to the 3-hydroxyacyl-CoA dehydrogenase family.</text>
</comment>
<evidence type="ECO:0000256" key="9">
    <source>
        <dbReference type="ARBA" id="ARBA00023027"/>
    </source>
</evidence>
<evidence type="ECO:0000256" key="7">
    <source>
        <dbReference type="ARBA" id="ARBA00022832"/>
    </source>
</evidence>
<dbReference type="GO" id="GO:0004300">
    <property type="term" value="F:enoyl-CoA hydratase activity"/>
    <property type="evidence" value="ECO:0007669"/>
    <property type="project" value="UniProtKB-EC"/>
</dbReference>
<keyword evidence="16" id="KW-1185">Reference proteome</keyword>
<comment type="similarity">
    <text evidence="4">In the N-terminal section; belongs to the enoyl-CoA hydratase/isomerase family.</text>
</comment>
<gene>
    <name evidence="15" type="ORF">ACFQPE_00625</name>
</gene>
<dbReference type="InterPro" id="IPR013328">
    <property type="entry name" value="6PGD_dom2"/>
</dbReference>
<dbReference type="InterPro" id="IPR001753">
    <property type="entry name" value="Enoyl-CoA_hydra/iso"/>
</dbReference>
<reference evidence="15 16" key="1">
    <citation type="journal article" date="2019" name="Int. J. Syst. Evol. Microbiol.">
        <title>The Global Catalogue of Microorganisms (GCM) 10K type strain sequencing project: providing services to taxonomists for standard genome sequencing and annotation.</title>
        <authorList>
            <consortium name="The Broad Institute Genomics Platform"/>
            <consortium name="The Broad Institute Genome Sequencing Center for Infectious Disease"/>
            <person name="Wu L."/>
            <person name="Ma J."/>
        </authorList>
    </citation>
    <scope>NUCLEOTIDE SEQUENCE [LARGE SCALE GENOMIC DNA]</scope>
    <source>
        <strain evidence="15 16">PSR21</strain>
    </source>
</reference>
<evidence type="ECO:0000256" key="4">
    <source>
        <dbReference type="ARBA" id="ARBA00008750"/>
    </source>
</evidence>
<dbReference type="Gene3D" id="3.90.226.10">
    <property type="entry name" value="2-enoyl-CoA Hydratase, Chain A, domain 1"/>
    <property type="match status" value="1"/>
</dbReference>
<dbReference type="GO" id="GO:0006635">
    <property type="term" value="P:fatty acid beta-oxidation"/>
    <property type="evidence" value="ECO:0007669"/>
    <property type="project" value="UniProtKB-ARBA"/>
</dbReference>
<dbReference type="SUPFAM" id="SSF51735">
    <property type="entry name" value="NAD(P)-binding Rossmann-fold domains"/>
    <property type="match status" value="1"/>
</dbReference>
<accession>A0ABD6A3V5</accession>
<dbReference type="Pfam" id="PF00725">
    <property type="entry name" value="3HCDH"/>
    <property type="match status" value="2"/>
</dbReference>
<dbReference type="Pfam" id="PF02737">
    <property type="entry name" value="3HCDH_N"/>
    <property type="match status" value="1"/>
</dbReference>
<comment type="pathway">
    <text evidence="1">Lipid metabolism; fatty acid beta-oxidation.</text>
</comment>
<evidence type="ECO:0000259" key="14">
    <source>
        <dbReference type="Pfam" id="PF02737"/>
    </source>
</evidence>
<evidence type="ECO:0000256" key="12">
    <source>
        <dbReference type="ARBA" id="ARBA00023268"/>
    </source>
</evidence>
<dbReference type="InterPro" id="IPR050136">
    <property type="entry name" value="FA_oxidation_alpha_subunit"/>
</dbReference>
<proteinExistence type="inferred from homology"/>
<keyword evidence="9" id="KW-0520">NAD</keyword>
<dbReference type="InterPro" id="IPR036291">
    <property type="entry name" value="NAD(P)-bd_dom_sf"/>
</dbReference>
<feature type="domain" description="3-hydroxyacyl-CoA dehydrogenase C-terminal" evidence="13">
    <location>
        <begin position="191"/>
        <end position="286"/>
    </location>
</feature>
<evidence type="ECO:0000256" key="8">
    <source>
        <dbReference type="ARBA" id="ARBA00023002"/>
    </source>
</evidence>
<dbReference type="RefSeq" id="WP_276304706.1">
    <property type="nucleotide sequence ID" value="NZ_CP119992.1"/>
</dbReference>
<dbReference type="InterPro" id="IPR006180">
    <property type="entry name" value="3-OHacyl-CoA_DH_CS"/>
</dbReference>
<dbReference type="Gene3D" id="3.40.50.720">
    <property type="entry name" value="NAD(P)-binding Rossmann-like Domain"/>
    <property type="match status" value="1"/>
</dbReference>
<evidence type="ECO:0000259" key="13">
    <source>
        <dbReference type="Pfam" id="PF00725"/>
    </source>
</evidence>
<dbReference type="Gene3D" id="1.10.1040.10">
    <property type="entry name" value="N-(1-d-carboxylethyl)-l-norvaline Dehydrogenase, domain 2"/>
    <property type="match status" value="2"/>
</dbReference>
<keyword evidence="12" id="KW-0511">Multifunctional enzyme</keyword>
<evidence type="ECO:0000256" key="2">
    <source>
        <dbReference type="ARBA" id="ARBA00005254"/>
    </source>
</evidence>
<dbReference type="SUPFAM" id="SSF52096">
    <property type="entry name" value="ClpP/crotonase"/>
    <property type="match status" value="1"/>
</dbReference>
<dbReference type="GeneID" id="79314262"/>
<dbReference type="FunFam" id="3.90.226.10:FF:000009">
    <property type="entry name" value="Carnitinyl-CoA dehydratase"/>
    <property type="match status" value="1"/>
</dbReference>
<keyword evidence="8" id="KW-0560">Oxidoreductase</keyword>
<evidence type="ECO:0000256" key="5">
    <source>
        <dbReference type="ARBA" id="ARBA00009463"/>
    </source>
</evidence>
<keyword evidence="10" id="KW-0443">Lipid metabolism</keyword>
<feature type="domain" description="3-hydroxyacyl-CoA dehydrogenase NAD binding" evidence="14">
    <location>
        <begin position="8"/>
        <end position="188"/>
    </location>
</feature>
<dbReference type="EMBL" id="JBHTBF010000001">
    <property type="protein sequence ID" value="MFC7315301.1"/>
    <property type="molecule type" value="Genomic_DNA"/>
</dbReference>
<evidence type="ECO:0000313" key="15">
    <source>
        <dbReference type="EMBL" id="MFC7315301.1"/>
    </source>
</evidence>
<comment type="similarity">
    <text evidence="2">Belongs to the enoyl-CoA hydratase/isomerase family.</text>
</comment>
<evidence type="ECO:0000256" key="11">
    <source>
        <dbReference type="ARBA" id="ARBA00023239"/>
    </source>
</evidence>
<evidence type="ECO:0000313" key="16">
    <source>
        <dbReference type="Proteomes" id="UP001596547"/>
    </source>
</evidence>
<feature type="domain" description="3-hydroxyacyl-CoA dehydrogenase C-terminal" evidence="13">
    <location>
        <begin position="306"/>
        <end position="382"/>
    </location>
</feature>
<dbReference type="InterPro" id="IPR006108">
    <property type="entry name" value="3HC_DH_C"/>
</dbReference>
<dbReference type="Pfam" id="PF00378">
    <property type="entry name" value="ECH_1"/>
    <property type="match status" value="1"/>
</dbReference>
<dbReference type="CDD" id="cd06558">
    <property type="entry name" value="crotonase-like"/>
    <property type="match status" value="1"/>
</dbReference>
<evidence type="ECO:0000256" key="6">
    <source>
        <dbReference type="ARBA" id="ARBA00012076"/>
    </source>
</evidence>
<dbReference type="InterPro" id="IPR029045">
    <property type="entry name" value="ClpP/crotonase-like_dom_sf"/>
</dbReference>
<comment type="similarity">
    <text evidence="5">Belongs to the 3-hydroxyacyl-CoA dehydrogenase family.</text>
</comment>
<dbReference type="EC" id="4.2.1.17" evidence="6"/>
<keyword evidence="11" id="KW-0456">Lyase</keyword>
<comment type="caution">
    <text evidence="15">The sequence shown here is derived from an EMBL/GenBank/DDBJ whole genome shotgun (WGS) entry which is preliminary data.</text>
</comment>
<dbReference type="PANTHER" id="PTHR43612:SF3">
    <property type="entry name" value="TRIFUNCTIONAL ENZYME SUBUNIT ALPHA, MITOCHONDRIAL"/>
    <property type="match status" value="1"/>
</dbReference>
<evidence type="ECO:0000256" key="10">
    <source>
        <dbReference type="ARBA" id="ARBA00023098"/>
    </source>
</evidence>
<dbReference type="AlphaFoldDB" id="A0ABD6A3V5"/>
<keyword evidence="7" id="KW-0276">Fatty acid metabolism</keyword>
<sequence length="656" mass="71303">MEFDDIETIAVLGAGNMGHGIAEVAAMAGYDVMLRDINEEFVRNGYEQIEWSLDKLAEKDQITREEADASLDRITPVVDMEEAVGDVDFVIEAVPEKMDIKKDVYGDVVEYAPDRAILATNTSSLSITDLSEVTERPGQFCGMHFFNPPVRMALVEVISGAHTDERTLELAEDLAEAFGKTPVRVRKDVPGFIVNRVLVPLMNEACWTVEDGTATMEEVDSTVKFDIGLPMGAFELGDQVGNDVTYHVLEYMNEVLGEAYEPCPLLEETVEEERYGKKVGRGFYDYEGGEGAQIPTDETREDVKLRLLAIMANEVGHLVEGDVAPPRDIDQAVMLGAGYPEGPAKMADGVGLDALVETLEELYEETGAARYAVADGLREAAHSGGFHGGSEDVEGIEFTTISVEYPREHVGHIVLDREARMNTINADVLEELSAAVDLFEGDDDVRAILVTGKGDRAFSAGADVSGFAANAEPLSAIELSKKGQATFGRFEETPMPVVAGIDGFALGGGLELAACADLRIASDRSELGLPEHSLGLLPAWGGTQRLQRLIGMGRAKQVVFTSDRFDAETMADWGFVNEVVPHTEFEEAALDLTERLAGGPPIAQLFTKRAMLRGWEDIDAGLELEAQAFGHLMNTDDLMEGITAFMGDRDPEFQGQ</sequence>
<dbReference type="Proteomes" id="UP001596547">
    <property type="component" value="Unassembled WGS sequence"/>
</dbReference>
<dbReference type="PROSITE" id="PS00067">
    <property type="entry name" value="3HCDH"/>
    <property type="match status" value="1"/>
</dbReference>
<name>A0ABD6A3V5_9EURY</name>
<evidence type="ECO:0000256" key="1">
    <source>
        <dbReference type="ARBA" id="ARBA00005005"/>
    </source>
</evidence>
<dbReference type="InterPro" id="IPR006176">
    <property type="entry name" value="3-OHacyl-CoA_DH_NAD-bd"/>
</dbReference>
<dbReference type="PANTHER" id="PTHR43612">
    <property type="entry name" value="TRIFUNCTIONAL ENZYME SUBUNIT ALPHA"/>
    <property type="match status" value="1"/>
</dbReference>